<dbReference type="InterPro" id="IPR023227">
    <property type="entry name" value="SAM_OH_AdoTrfase_C_sf"/>
</dbReference>
<keyword evidence="1" id="KW-0949">S-adenosyl-L-methionine</keyword>
<dbReference type="InterPro" id="IPR046470">
    <property type="entry name" value="SAM_HAT_C"/>
</dbReference>
<dbReference type="PANTHER" id="PTHR35092">
    <property type="entry name" value="CHLORINASE MJ1651"/>
    <property type="match status" value="1"/>
</dbReference>
<dbReference type="Gene3D" id="3.40.50.10790">
    <property type="entry name" value="S-adenosyl-l-methionine hydroxide adenosyltransferase, N-terminal"/>
    <property type="match status" value="1"/>
</dbReference>
<feature type="domain" description="S-adenosyl-l-methionine hydroxide adenosyltransferase N-terminal" evidence="3">
    <location>
        <begin position="4"/>
        <end position="145"/>
    </location>
</feature>
<dbReference type="SUPFAM" id="SSF101852">
    <property type="entry name" value="Bacterial fluorinating enzyme, C-terminal domain"/>
    <property type="match status" value="1"/>
</dbReference>
<protein>
    <submittedName>
        <fullName evidence="5">SAM-dependent chlorinase/fluorinase</fullName>
    </submittedName>
</protein>
<name>A0A9D1RES3_9BACT</name>
<dbReference type="PANTHER" id="PTHR35092:SF1">
    <property type="entry name" value="CHLORINASE MJ1651"/>
    <property type="match status" value="1"/>
</dbReference>
<evidence type="ECO:0000259" key="3">
    <source>
        <dbReference type="Pfam" id="PF01887"/>
    </source>
</evidence>
<evidence type="ECO:0000313" key="5">
    <source>
        <dbReference type="EMBL" id="HIW86916.1"/>
    </source>
</evidence>
<evidence type="ECO:0000256" key="2">
    <source>
        <dbReference type="ARBA" id="ARBA00024035"/>
    </source>
</evidence>
<dbReference type="Proteomes" id="UP000824267">
    <property type="component" value="Unassembled WGS sequence"/>
</dbReference>
<evidence type="ECO:0000256" key="1">
    <source>
        <dbReference type="ARBA" id="ARBA00022691"/>
    </source>
</evidence>
<comment type="caution">
    <text evidence="5">The sequence shown here is derived from an EMBL/GenBank/DDBJ whole genome shotgun (WGS) entry which is preliminary data.</text>
</comment>
<evidence type="ECO:0000313" key="6">
    <source>
        <dbReference type="Proteomes" id="UP000824267"/>
    </source>
</evidence>
<feature type="domain" description="S-adenosyl-l-methionine hydroxide adenosyltransferase C-terminal" evidence="4">
    <location>
        <begin position="170"/>
        <end position="256"/>
    </location>
</feature>
<dbReference type="InterPro" id="IPR002747">
    <property type="entry name" value="SAM_OH_AdoTrfase"/>
</dbReference>
<dbReference type="AlphaFoldDB" id="A0A9D1RES3"/>
<dbReference type="Pfam" id="PF20257">
    <property type="entry name" value="SAM_HAT_C"/>
    <property type="match status" value="1"/>
</dbReference>
<dbReference type="InterPro" id="IPR023228">
    <property type="entry name" value="SAM_OH_AdoTrfase_N_sf"/>
</dbReference>
<evidence type="ECO:0000259" key="4">
    <source>
        <dbReference type="Pfam" id="PF20257"/>
    </source>
</evidence>
<dbReference type="SUPFAM" id="SSF102522">
    <property type="entry name" value="Bacterial fluorinating enzyme, N-terminal domain"/>
    <property type="match status" value="1"/>
</dbReference>
<dbReference type="Gene3D" id="2.40.30.90">
    <property type="entry name" value="Bacterial fluorinating enzyme like"/>
    <property type="match status" value="1"/>
</dbReference>
<accession>A0A9D1RES3</accession>
<gene>
    <name evidence="5" type="ORF">IAC47_01375</name>
</gene>
<organism evidence="5 6">
    <name type="scientific">Candidatus Onthomorpha intestinigallinarum</name>
    <dbReference type="NCBI Taxonomy" id="2840880"/>
    <lineage>
        <taxon>Bacteria</taxon>
        <taxon>Pseudomonadati</taxon>
        <taxon>Bacteroidota</taxon>
        <taxon>Bacteroidia</taxon>
        <taxon>Bacteroidales</taxon>
        <taxon>Candidatus Onthomorpha</taxon>
    </lineage>
</organism>
<sequence length="260" mass="29449">MQIVTLTTDWGYRDQYIGQVKAMLYSTIDNVNVVDISHSIEQYNLSETAFVVKNACMNFPEGTIHIIDVDSYEDINNAFIAVKCDKQYFICTDNGVPSIVFRDKEVEIVEINLFSESNFYTFAALDLFVKVAKNIAESHTLQHVGIAKEDFVKKIPQVYPIITEDYISVEVIHIDKYGNAFLNITDEEFCRIRNGRKFSIRIGKDINITRLSQSYSDAGSKDEALLTVSSIGYLQFAVREGNAARLRNLKVGSNIRIDLG</sequence>
<dbReference type="InterPro" id="IPR046469">
    <property type="entry name" value="SAM_HAT_N"/>
</dbReference>
<dbReference type="PIRSF" id="PIRSF006779">
    <property type="entry name" value="UCP006779"/>
    <property type="match status" value="1"/>
</dbReference>
<reference evidence="5" key="2">
    <citation type="submission" date="2021-04" db="EMBL/GenBank/DDBJ databases">
        <authorList>
            <person name="Gilroy R."/>
        </authorList>
    </citation>
    <scope>NUCLEOTIDE SEQUENCE</scope>
    <source>
        <strain evidence="5">Gambia16-930</strain>
    </source>
</reference>
<proteinExistence type="inferred from homology"/>
<dbReference type="Pfam" id="PF01887">
    <property type="entry name" value="SAM_HAT_N"/>
    <property type="match status" value="1"/>
</dbReference>
<dbReference type="EMBL" id="DXGG01000050">
    <property type="protein sequence ID" value="HIW86916.1"/>
    <property type="molecule type" value="Genomic_DNA"/>
</dbReference>
<comment type="similarity">
    <text evidence="2">Belongs to the SAM hydrolase / SAM-dependent halogenase family.</text>
</comment>
<reference evidence="5" key="1">
    <citation type="journal article" date="2021" name="PeerJ">
        <title>Extensive microbial diversity within the chicken gut microbiome revealed by metagenomics and culture.</title>
        <authorList>
            <person name="Gilroy R."/>
            <person name="Ravi A."/>
            <person name="Getino M."/>
            <person name="Pursley I."/>
            <person name="Horton D.L."/>
            <person name="Alikhan N.F."/>
            <person name="Baker D."/>
            <person name="Gharbi K."/>
            <person name="Hall N."/>
            <person name="Watson M."/>
            <person name="Adriaenssens E.M."/>
            <person name="Foster-Nyarko E."/>
            <person name="Jarju S."/>
            <person name="Secka A."/>
            <person name="Antonio M."/>
            <person name="Oren A."/>
            <person name="Chaudhuri R.R."/>
            <person name="La Ragione R."/>
            <person name="Hildebrand F."/>
            <person name="Pallen M.J."/>
        </authorList>
    </citation>
    <scope>NUCLEOTIDE SEQUENCE</scope>
    <source>
        <strain evidence="5">Gambia16-930</strain>
    </source>
</reference>